<evidence type="ECO:0000259" key="3">
    <source>
        <dbReference type="Pfam" id="PF16344"/>
    </source>
</evidence>
<evidence type="ECO:0000313" key="5">
    <source>
        <dbReference type="Proteomes" id="UP001595841"/>
    </source>
</evidence>
<feature type="transmembrane region" description="Helical" evidence="1">
    <location>
        <begin position="70"/>
        <end position="88"/>
    </location>
</feature>
<proteinExistence type="predicted"/>
<feature type="domain" description="FecR protein" evidence="2">
    <location>
        <begin position="106"/>
        <end position="199"/>
    </location>
</feature>
<dbReference type="PANTHER" id="PTHR30273">
    <property type="entry name" value="PERIPLASMIC SIGNAL SENSOR AND SIGMA FACTOR ACTIVATOR FECR-RELATED"/>
    <property type="match status" value="1"/>
</dbReference>
<dbReference type="Pfam" id="PF04773">
    <property type="entry name" value="FecR"/>
    <property type="match status" value="1"/>
</dbReference>
<dbReference type="PANTHER" id="PTHR30273:SF2">
    <property type="entry name" value="PROTEIN FECR"/>
    <property type="match status" value="1"/>
</dbReference>
<reference evidence="5" key="1">
    <citation type="journal article" date="2019" name="Int. J. Syst. Evol. Microbiol.">
        <title>The Global Catalogue of Microorganisms (GCM) 10K type strain sequencing project: providing services to taxonomists for standard genome sequencing and annotation.</title>
        <authorList>
            <consortium name="The Broad Institute Genomics Platform"/>
            <consortium name="The Broad Institute Genome Sequencing Center for Infectious Disease"/>
            <person name="Wu L."/>
            <person name="Ma J."/>
        </authorList>
    </citation>
    <scope>NUCLEOTIDE SEQUENCE [LARGE SCALE GENOMIC DNA]</scope>
    <source>
        <strain evidence="5">CGMCC 1.15774</strain>
    </source>
</reference>
<accession>A0ABV8PJW6</accession>
<dbReference type="Gene3D" id="2.60.120.1440">
    <property type="match status" value="1"/>
</dbReference>
<name>A0ABV8PJW6_9FLAO</name>
<sequence length="317" mass="35961">MTEQDIKRLMEKYLNGTLTKREESLLEKFDSNLLTKNENHVFHNKTQKEYIKRKLSKGIHQKPKSPMPKWMATAASLALLLALGYFAYSKFHKKPTPLAIAEVVKTTEWGKKMNITLPDGTEVRLNSGSTITFPDRFEENIREVELSGEAFFDVTRNPDKPFIIKSGEVSTEVLGTSFNVNTYPENQQIAVTVATGKVKVASKDAEVLLGPNEQGVFDRSTKTISKEQIDIATFLQWKNGVLHFEDVTLGKVMESLERWYGVTFVFENENFGDCHLTASYDNEILSAVLESIMYTKKGLDYEYVADKTIMIKGKCTD</sequence>
<evidence type="ECO:0000256" key="1">
    <source>
        <dbReference type="SAM" id="Phobius"/>
    </source>
</evidence>
<keyword evidence="5" id="KW-1185">Reference proteome</keyword>
<dbReference type="RefSeq" id="WP_379762624.1">
    <property type="nucleotide sequence ID" value="NZ_JBHSCL010000004.1"/>
</dbReference>
<dbReference type="EMBL" id="JBHSCL010000004">
    <property type="protein sequence ID" value="MFC4219207.1"/>
    <property type="molecule type" value="Genomic_DNA"/>
</dbReference>
<keyword evidence="1" id="KW-0812">Transmembrane</keyword>
<dbReference type="Proteomes" id="UP001595841">
    <property type="component" value="Unassembled WGS sequence"/>
</dbReference>
<comment type="caution">
    <text evidence="4">The sequence shown here is derived from an EMBL/GenBank/DDBJ whole genome shotgun (WGS) entry which is preliminary data.</text>
</comment>
<feature type="domain" description="Protein FecR C-terminal" evidence="3">
    <location>
        <begin position="242"/>
        <end position="311"/>
    </location>
</feature>
<dbReference type="InterPro" id="IPR012373">
    <property type="entry name" value="Ferrdict_sens_TM"/>
</dbReference>
<dbReference type="InterPro" id="IPR006860">
    <property type="entry name" value="FecR"/>
</dbReference>
<dbReference type="InterPro" id="IPR032508">
    <property type="entry name" value="FecR_C"/>
</dbReference>
<keyword evidence="1" id="KW-0472">Membrane</keyword>
<dbReference type="Pfam" id="PF16344">
    <property type="entry name" value="FecR_C"/>
    <property type="match status" value="1"/>
</dbReference>
<dbReference type="Gene3D" id="3.55.50.30">
    <property type="match status" value="1"/>
</dbReference>
<evidence type="ECO:0000259" key="2">
    <source>
        <dbReference type="Pfam" id="PF04773"/>
    </source>
</evidence>
<gene>
    <name evidence="4" type="ORF">ACFOWS_03640</name>
</gene>
<evidence type="ECO:0000313" key="4">
    <source>
        <dbReference type="EMBL" id="MFC4219207.1"/>
    </source>
</evidence>
<keyword evidence="1" id="KW-1133">Transmembrane helix</keyword>
<organism evidence="4 5">
    <name type="scientific">Flagellimonas marina</name>
    <dbReference type="NCBI Taxonomy" id="1775168"/>
    <lineage>
        <taxon>Bacteria</taxon>
        <taxon>Pseudomonadati</taxon>
        <taxon>Bacteroidota</taxon>
        <taxon>Flavobacteriia</taxon>
        <taxon>Flavobacteriales</taxon>
        <taxon>Flavobacteriaceae</taxon>
        <taxon>Flagellimonas</taxon>
    </lineage>
</organism>
<protein>
    <submittedName>
        <fullName evidence="4">FecR family protein</fullName>
    </submittedName>
</protein>